<reference evidence="3 4" key="1">
    <citation type="journal article" date="2010" name="Cell">
        <title>The genome of Naegleria gruberi illuminates early eukaryotic versatility.</title>
        <authorList>
            <person name="Fritz-Laylin L.K."/>
            <person name="Prochnik S.E."/>
            <person name="Ginger M.L."/>
            <person name="Dacks J.B."/>
            <person name="Carpenter M.L."/>
            <person name="Field M.C."/>
            <person name="Kuo A."/>
            <person name="Paredez A."/>
            <person name="Chapman J."/>
            <person name="Pham J."/>
            <person name="Shu S."/>
            <person name="Neupane R."/>
            <person name="Cipriano M."/>
            <person name="Mancuso J."/>
            <person name="Tu H."/>
            <person name="Salamov A."/>
            <person name="Lindquist E."/>
            <person name="Shapiro H."/>
            <person name="Lucas S."/>
            <person name="Grigoriev I.V."/>
            <person name="Cande W.Z."/>
            <person name="Fulton C."/>
            <person name="Rokhsar D.S."/>
            <person name="Dawson S.C."/>
        </authorList>
    </citation>
    <scope>NUCLEOTIDE SEQUENCE [LARGE SCALE GENOMIC DNA]</scope>
    <source>
        <strain evidence="3 4">NEG-M</strain>
    </source>
</reference>
<dbReference type="VEuPathDB" id="AmoebaDB:NAEGRDRAFT_69472"/>
<keyword evidence="4" id="KW-1185">Reference proteome</keyword>
<dbReference type="EMBL" id="GG738878">
    <property type="protein sequence ID" value="EFC42634.1"/>
    <property type="molecule type" value="Genomic_DNA"/>
</dbReference>
<organism evidence="4">
    <name type="scientific">Naegleria gruberi</name>
    <name type="common">Amoeba</name>
    <dbReference type="NCBI Taxonomy" id="5762"/>
    <lineage>
        <taxon>Eukaryota</taxon>
        <taxon>Discoba</taxon>
        <taxon>Heterolobosea</taxon>
        <taxon>Tetramitia</taxon>
        <taxon>Eutetramitia</taxon>
        <taxon>Vahlkampfiidae</taxon>
        <taxon>Naegleria</taxon>
    </lineage>
</organism>
<keyword evidence="2" id="KW-1133">Transmembrane helix</keyword>
<keyword evidence="2" id="KW-0472">Membrane</keyword>
<gene>
    <name evidence="3" type="ORF">NAEGRDRAFT_69472</name>
</gene>
<name>D2VKQ1_NAEGR</name>
<proteinExistence type="predicted"/>
<sequence>MKTFIATVLWLSLISTFLSLVLIVTVVKGLKVEQETFRLQHFSKDYSVDSIIQPVYQTSMKYLHGSVLSLLFNSAACQWNGSYSLTLLNNDYFPTNRPYNDVITRLESDLIYLDLSKLTCVNNLEQKYAIITIKLKRRDIVNIDPYNLSVFSFVLKDRSLVYENVSFSNGGVNDLENEFSFSLKQVFESGRNYFGFQYWVDSDYHSQTGIQIRYPKDITLLNSHFISSMELKFSYNRAPIINPNLVNSIPVISVYNEFYQVEDKSIPKPFDYILSKSRTSLQNRGLKPLIEEKSMRFHYDERNGFRDSSNNVYFIDPFSLVCAFSFGGDDYLKIDEQSRVIETKHSNYLLECSSSEITEDYSWTILAKKSDKRQKVNCYYGKPCPLSTDSISSLTLFAENDFETLNIWPELSSNISGNLLLKNLENSEELTTYSPPNTYQKPLTLINCFQVDFSQLVISKKGQINFEFKKSTQPNEDPFSTRISILDKQTSSFFLYQKDSPTNSDLKWSINPLNENVTFGLWSYSQSEAKLGDLVFVNYPRNVNYQLTDSLSMNVYFSGVSISTPNSYHRPHFTINQFTPNISLLNYVILQSFQMNYGEGLNHLEFDEGRIFNFFPTTTLVDLNGNKAQVKLTDLSCVYVLKSENSQYSIIELSDLYPKFSNDDGSYQLDCSEDVRDDEFVFMLVGKQFERKFVSGVYGIPIEVDSAQIVLFETRWSPLDKFTISVDVNTVLRGEYIFMEKQIEDFKDYPLSNTNQKPLNILGIFELDYSKILPLSDFSNSILSQKTFDLMFNDQPFTGPWELIVSGTGNEKSMIFAIAAFQDISALFNHEYPLSYSRQLQFTVDQSELMYSFQLSSSLSTLYPTFQLDLNTTHSNQTIIDPITKIEYVKIHSFSIQQDILNYNVKSTRKFTFSSIGSSLDPLSVTCAFTFKGDENFYVSKSKSQHDNDFIQSILWIVARYVAPIPQPSALHSIHPQPSTSQPKPSPTPLNSFERENGIPLESGSTFSRTIDRGQSILTSIELNFGNRLTISFSSLSGQSMQLFVGTDFKPNSQLFTTIMDSNQVIFLTNVQSASQTIYMLIQGPLTDGQAQFTILPLITSIPPRESSNNPVIQNSNDTTLFTVAIIILTLIIVILLIFGLGMGIYMRKQFLVRKNSEERVELVPLHIKLNQDQVNNSYHNEL</sequence>
<protein>
    <submittedName>
        <fullName evidence="3">Predicted protein</fullName>
    </submittedName>
</protein>
<feature type="region of interest" description="Disordered" evidence="1">
    <location>
        <begin position="972"/>
        <end position="995"/>
    </location>
</feature>
<dbReference type="Proteomes" id="UP000006671">
    <property type="component" value="Unassembled WGS sequence"/>
</dbReference>
<feature type="transmembrane region" description="Helical" evidence="2">
    <location>
        <begin position="1121"/>
        <end position="1146"/>
    </location>
</feature>
<dbReference type="KEGG" id="ngr:NAEGRDRAFT_69472"/>
<dbReference type="InParanoid" id="D2VKQ1"/>
<dbReference type="RefSeq" id="XP_002675378.1">
    <property type="nucleotide sequence ID" value="XM_002675332.1"/>
</dbReference>
<evidence type="ECO:0000256" key="2">
    <source>
        <dbReference type="SAM" id="Phobius"/>
    </source>
</evidence>
<accession>D2VKQ1</accession>
<dbReference type="GeneID" id="8854877"/>
<evidence type="ECO:0000313" key="3">
    <source>
        <dbReference type="EMBL" id="EFC42634.1"/>
    </source>
</evidence>
<dbReference type="AlphaFoldDB" id="D2VKQ1"/>
<evidence type="ECO:0000256" key="1">
    <source>
        <dbReference type="SAM" id="MobiDB-lite"/>
    </source>
</evidence>
<keyword evidence="2" id="KW-0812">Transmembrane</keyword>
<evidence type="ECO:0000313" key="4">
    <source>
        <dbReference type="Proteomes" id="UP000006671"/>
    </source>
</evidence>